<comment type="subcellular location">
    <subcellularLocation>
        <location evidence="1">Cell envelope</location>
    </subcellularLocation>
</comment>
<dbReference type="GO" id="GO:0043190">
    <property type="term" value="C:ATP-binding cassette (ABC) transporter complex"/>
    <property type="evidence" value="ECO:0007669"/>
    <property type="project" value="InterPro"/>
</dbReference>
<evidence type="ECO:0000256" key="3">
    <source>
        <dbReference type="ARBA" id="ARBA00022448"/>
    </source>
</evidence>
<dbReference type="PIRSF" id="PIRSF002741">
    <property type="entry name" value="MppA"/>
    <property type="match status" value="1"/>
</dbReference>
<evidence type="ECO:0000256" key="2">
    <source>
        <dbReference type="ARBA" id="ARBA00005695"/>
    </source>
</evidence>
<dbReference type="Proteomes" id="UP000051162">
    <property type="component" value="Unassembled WGS sequence"/>
</dbReference>
<organism evidence="7 8">
    <name type="scientific">Levilactobacillus namurensis DSM 19117</name>
    <dbReference type="NCBI Taxonomy" id="1423773"/>
    <lineage>
        <taxon>Bacteria</taxon>
        <taxon>Bacillati</taxon>
        <taxon>Bacillota</taxon>
        <taxon>Bacilli</taxon>
        <taxon>Lactobacillales</taxon>
        <taxon>Lactobacillaceae</taxon>
        <taxon>Levilactobacillus</taxon>
    </lineage>
</organism>
<dbReference type="InterPro" id="IPR000914">
    <property type="entry name" value="SBP_5_dom"/>
</dbReference>
<dbReference type="Gene3D" id="3.90.76.10">
    <property type="entry name" value="Dipeptide-binding Protein, Domain 1"/>
    <property type="match status" value="1"/>
</dbReference>
<dbReference type="PANTHER" id="PTHR30290">
    <property type="entry name" value="PERIPLASMIC BINDING COMPONENT OF ABC TRANSPORTER"/>
    <property type="match status" value="1"/>
</dbReference>
<comment type="caution">
    <text evidence="7">The sequence shown here is derived from an EMBL/GenBank/DDBJ whole genome shotgun (WGS) entry which is preliminary data.</text>
</comment>
<dbReference type="Pfam" id="PF00496">
    <property type="entry name" value="SBP_bac_5"/>
    <property type="match status" value="1"/>
</dbReference>
<keyword evidence="5" id="KW-0653">Protein transport</keyword>
<keyword evidence="4" id="KW-0732">Signal</keyword>
<dbReference type="CDD" id="cd08504">
    <property type="entry name" value="PBP2_OppA"/>
    <property type="match status" value="1"/>
</dbReference>
<evidence type="ECO:0000256" key="4">
    <source>
        <dbReference type="ARBA" id="ARBA00022729"/>
    </source>
</evidence>
<protein>
    <submittedName>
        <fullName evidence="7">ABC-type oligopeptide transport system, periplasmic component</fullName>
    </submittedName>
</protein>
<comment type="similarity">
    <text evidence="2">Belongs to the bacterial solute-binding protein 5 family.</text>
</comment>
<dbReference type="FunFam" id="3.90.76.10:FF:000001">
    <property type="entry name" value="Oligopeptide ABC transporter substrate-binding protein"/>
    <property type="match status" value="1"/>
</dbReference>
<dbReference type="GO" id="GO:0015833">
    <property type="term" value="P:peptide transport"/>
    <property type="evidence" value="ECO:0007669"/>
    <property type="project" value="UniProtKB-KW"/>
</dbReference>
<dbReference type="Gene3D" id="3.40.190.10">
    <property type="entry name" value="Periplasmic binding protein-like II"/>
    <property type="match status" value="1"/>
</dbReference>
<dbReference type="GO" id="GO:0042597">
    <property type="term" value="C:periplasmic space"/>
    <property type="evidence" value="ECO:0007669"/>
    <property type="project" value="UniProtKB-ARBA"/>
</dbReference>
<keyword evidence="3" id="KW-0813">Transport</keyword>
<dbReference type="EMBL" id="AZDT01000024">
    <property type="protein sequence ID" value="KRK76190.1"/>
    <property type="molecule type" value="Genomic_DNA"/>
</dbReference>
<proteinExistence type="inferred from homology"/>
<dbReference type="STRING" id="1423773.FD30_GL001542"/>
<name>A0A0R1JY81_9LACO</name>
<dbReference type="AlphaFoldDB" id="A0A0R1JY81"/>
<dbReference type="PATRIC" id="fig|1423773.3.peg.1587"/>
<dbReference type="RefSeq" id="WP_056944082.1">
    <property type="nucleotide sequence ID" value="NZ_AZDT01000024.1"/>
</dbReference>
<dbReference type="GO" id="GO:0030313">
    <property type="term" value="C:cell envelope"/>
    <property type="evidence" value="ECO:0007669"/>
    <property type="project" value="UniProtKB-SubCell"/>
</dbReference>
<sequence>MSIFNRKTTTIAICGIVLIGGAFAIKAHSAETPKAAAQRINLYQSSPITSLDTARITDSVSSGQLEQAGEGLYRLNADSQAVNALAKKTTVSPDGKHYTIDLKTTGKWSNGDPVTAQNFVYSWRRTLDPKSKSEFTYQFANIQNANAIAAGKLAPSKLGVQATGKYQLKITLAKPASYFKQMLASTTYYPLDPKAVHKYGRKYGTSADTTVYNGPYTVSGWNGTNDTWTLKKNPTYRDKHAIKLTAINYQVIKSPSTSYNLYQSHKLAQVTLSGEQANQNQTNKALKTLASGRIGFIQYNQKNPLTANRELRTALSLAVNRQQLVTKVLQNGSRPAATFAVRNMAKNPKTSADFTQDATVANTASYQPAKAKAHFQTALKQLHRSQIKLTLTCGDDDATQQIAEYLQTTLMKQLPNLTISIKAVPFPSMLSAVSKGNFEANLTSWSMDFADPINSLEILESTNNSNMGHYRSTTYDNALKAAEGADALKPAQRYQDLVKAAKTAMTDQAVTPLYDARTSILADPNVKGVVYNKFNGQADYRTAYVD</sequence>
<dbReference type="InterPro" id="IPR030678">
    <property type="entry name" value="Peptide/Ni-bd"/>
</dbReference>
<dbReference type="SUPFAM" id="SSF53850">
    <property type="entry name" value="Periplasmic binding protein-like II"/>
    <property type="match status" value="1"/>
</dbReference>
<dbReference type="InterPro" id="IPR039424">
    <property type="entry name" value="SBP_5"/>
</dbReference>
<evidence type="ECO:0000259" key="6">
    <source>
        <dbReference type="Pfam" id="PF00496"/>
    </source>
</evidence>
<reference evidence="7 8" key="1">
    <citation type="journal article" date="2015" name="Genome Announc.">
        <title>Expanding the biotechnology potential of lactobacilli through comparative genomics of 213 strains and associated genera.</title>
        <authorList>
            <person name="Sun Z."/>
            <person name="Harris H.M."/>
            <person name="McCann A."/>
            <person name="Guo C."/>
            <person name="Argimon S."/>
            <person name="Zhang W."/>
            <person name="Yang X."/>
            <person name="Jeffery I.B."/>
            <person name="Cooney J.C."/>
            <person name="Kagawa T.F."/>
            <person name="Liu W."/>
            <person name="Song Y."/>
            <person name="Salvetti E."/>
            <person name="Wrobel A."/>
            <person name="Rasinkangas P."/>
            <person name="Parkhill J."/>
            <person name="Rea M.C."/>
            <person name="O'Sullivan O."/>
            <person name="Ritari J."/>
            <person name="Douillard F.P."/>
            <person name="Paul Ross R."/>
            <person name="Yang R."/>
            <person name="Briner A.E."/>
            <person name="Felis G.E."/>
            <person name="de Vos W.M."/>
            <person name="Barrangou R."/>
            <person name="Klaenhammer T.R."/>
            <person name="Caufield P.W."/>
            <person name="Cui Y."/>
            <person name="Zhang H."/>
            <person name="O'Toole P.W."/>
        </authorList>
    </citation>
    <scope>NUCLEOTIDE SEQUENCE [LARGE SCALE GENOMIC DNA]</scope>
    <source>
        <strain evidence="7 8">DSM 19117</strain>
    </source>
</reference>
<evidence type="ECO:0000313" key="8">
    <source>
        <dbReference type="Proteomes" id="UP000051162"/>
    </source>
</evidence>
<keyword evidence="8" id="KW-1185">Reference proteome</keyword>
<accession>A0A0R1JY81</accession>
<keyword evidence="5" id="KW-0571">Peptide transport</keyword>
<evidence type="ECO:0000256" key="5">
    <source>
        <dbReference type="ARBA" id="ARBA00022856"/>
    </source>
</evidence>
<dbReference type="OrthoDB" id="403896at2"/>
<gene>
    <name evidence="7" type="ORF">FD30_GL001542</name>
</gene>
<dbReference type="GO" id="GO:1904680">
    <property type="term" value="F:peptide transmembrane transporter activity"/>
    <property type="evidence" value="ECO:0007669"/>
    <property type="project" value="TreeGrafter"/>
</dbReference>
<evidence type="ECO:0000256" key="1">
    <source>
        <dbReference type="ARBA" id="ARBA00004196"/>
    </source>
</evidence>
<evidence type="ECO:0000313" key="7">
    <source>
        <dbReference type="EMBL" id="KRK76190.1"/>
    </source>
</evidence>
<dbReference type="PANTHER" id="PTHR30290:SF10">
    <property type="entry name" value="PERIPLASMIC OLIGOPEPTIDE-BINDING PROTEIN-RELATED"/>
    <property type="match status" value="1"/>
</dbReference>
<dbReference type="GeneID" id="84782879"/>
<dbReference type="Gene3D" id="3.10.105.10">
    <property type="entry name" value="Dipeptide-binding Protein, Domain 3"/>
    <property type="match status" value="1"/>
</dbReference>
<feature type="domain" description="Solute-binding protein family 5" evidence="6">
    <location>
        <begin position="82"/>
        <end position="466"/>
    </location>
</feature>